<organism evidence="1 2">
    <name type="scientific">Candidatus Methanofastidiosum methylothiophilum</name>
    <dbReference type="NCBI Taxonomy" id="1705564"/>
    <lineage>
        <taxon>Archaea</taxon>
        <taxon>Methanobacteriati</taxon>
        <taxon>Methanobacteriota</taxon>
        <taxon>Stenosarchaea group</taxon>
        <taxon>Candidatus Methanofastidiosia</taxon>
        <taxon>Candidatus Methanofastidiosales</taxon>
        <taxon>Candidatus Methanofastidiosaceae</taxon>
        <taxon>Candidatus Methanofastidiosum</taxon>
    </lineage>
</organism>
<reference evidence="1 2" key="1">
    <citation type="journal article" date="2016" name="ISME J.">
        <title>Chasing the elusive Euryarchaeota class WSA2: genomes reveal a uniquely fastidious methyl-reducing methanogen.</title>
        <authorList>
            <person name="Nobu M.K."/>
            <person name="Narihiro T."/>
            <person name="Kuroda K."/>
            <person name="Mei R."/>
            <person name="Liu W.T."/>
        </authorList>
    </citation>
    <scope>NUCLEOTIDE SEQUENCE [LARGE SCALE GENOMIC DNA]</scope>
    <source>
        <strain evidence="1">U1lsi0528_Bin055</strain>
    </source>
</reference>
<sequence>MLLKKLEYYNGKRLVISIDGSIFKGKLVDFDEDVLCLSDVTDIGGSSGKELVVSLSNVVWIILAEDSK</sequence>
<dbReference type="EMBL" id="LNGC01000049">
    <property type="protein sequence ID" value="KYC51717.1"/>
    <property type="molecule type" value="Genomic_DNA"/>
</dbReference>
<dbReference type="CDD" id="cd00600">
    <property type="entry name" value="Sm_like"/>
    <property type="match status" value="1"/>
</dbReference>
<evidence type="ECO:0008006" key="3">
    <source>
        <dbReference type="Google" id="ProtNLM"/>
    </source>
</evidence>
<dbReference type="AlphaFoldDB" id="A0A150J398"/>
<dbReference type="InterPro" id="IPR010920">
    <property type="entry name" value="LSM_dom_sf"/>
</dbReference>
<protein>
    <recommendedName>
        <fullName evidence="3">LSM domain protein</fullName>
    </recommendedName>
</protein>
<evidence type="ECO:0000313" key="2">
    <source>
        <dbReference type="Proteomes" id="UP000075398"/>
    </source>
</evidence>
<dbReference type="Proteomes" id="UP000075398">
    <property type="component" value="Unassembled WGS sequence"/>
</dbReference>
<accession>A0A150J398</accession>
<dbReference type="Gene3D" id="2.30.30.100">
    <property type="match status" value="1"/>
</dbReference>
<gene>
    <name evidence="1" type="ORF">AMQ22_01212</name>
</gene>
<comment type="caution">
    <text evidence="1">The sequence shown here is derived from an EMBL/GenBank/DDBJ whole genome shotgun (WGS) entry which is preliminary data.</text>
</comment>
<name>A0A150J398_9EURY</name>
<evidence type="ECO:0000313" key="1">
    <source>
        <dbReference type="EMBL" id="KYC51717.1"/>
    </source>
</evidence>
<dbReference type="SUPFAM" id="SSF50182">
    <property type="entry name" value="Sm-like ribonucleoproteins"/>
    <property type="match status" value="1"/>
</dbReference>
<dbReference type="STRING" id="1705564.APG08_00813"/>
<proteinExistence type="predicted"/>